<evidence type="ECO:0000259" key="18">
    <source>
        <dbReference type="PROSITE" id="PS51447"/>
    </source>
</evidence>
<dbReference type="GO" id="GO:0004826">
    <property type="term" value="F:phenylalanine-tRNA ligase activity"/>
    <property type="evidence" value="ECO:0007669"/>
    <property type="project" value="UniProtKB-EC"/>
</dbReference>
<keyword evidence="11 16" id="KW-0694">RNA-binding</keyword>
<keyword evidence="13 15" id="KW-0030">Aminoacyl-tRNA synthetase</keyword>
<evidence type="ECO:0000256" key="11">
    <source>
        <dbReference type="ARBA" id="ARBA00022884"/>
    </source>
</evidence>
<feature type="domain" description="FDX-ACB" evidence="18">
    <location>
        <begin position="759"/>
        <end position="852"/>
    </location>
</feature>
<dbReference type="Pfam" id="PF03147">
    <property type="entry name" value="FDX-ACB"/>
    <property type="match status" value="1"/>
</dbReference>
<dbReference type="Gene3D" id="2.40.50.140">
    <property type="entry name" value="Nucleic acid-binding proteins"/>
    <property type="match status" value="1"/>
</dbReference>
<dbReference type="SMART" id="SM00896">
    <property type="entry name" value="FDX-ACB"/>
    <property type="match status" value="1"/>
</dbReference>
<evidence type="ECO:0000256" key="4">
    <source>
        <dbReference type="ARBA" id="ARBA00022490"/>
    </source>
</evidence>
<evidence type="ECO:0000259" key="17">
    <source>
        <dbReference type="PROSITE" id="PS50886"/>
    </source>
</evidence>
<dbReference type="SUPFAM" id="SSF55681">
    <property type="entry name" value="Class II aaRS and biotin synthetases"/>
    <property type="match status" value="1"/>
</dbReference>
<dbReference type="InterPro" id="IPR012340">
    <property type="entry name" value="NA-bd_OB-fold"/>
</dbReference>
<evidence type="ECO:0000256" key="9">
    <source>
        <dbReference type="ARBA" id="ARBA00022840"/>
    </source>
</evidence>
<evidence type="ECO:0000256" key="13">
    <source>
        <dbReference type="ARBA" id="ARBA00023146"/>
    </source>
</evidence>
<dbReference type="PROSITE" id="PS51447">
    <property type="entry name" value="FDX_ACB"/>
    <property type="match status" value="1"/>
</dbReference>
<dbReference type="InterPro" id="IPR005146">
    <property type="entry name" value="B3/B4_tRNA-bd"/>
</dbReference>
<evidence type="ECO:0000256" key="12">
    <source>
        <dbReference type="ARBA" id="ARBA00022917"/>
    </source>
</evidence>
<dbReference type="InterPro" id="IPR036690">
    <property type="entry name" value="Fdx_antiC-bd_sf"/>
</dbReference>
<dbReference type="PROSITE" id="PS51483">
    <property type="entry name" value="B5"/>
    <property type="match status" value="1"/>
</dbReference>
<gene>
    <name evidence="15" type="primary">pheT</name>
    <name evidence="20" type="ORF">J2S62_001637</name>
</gene>
<feature type="domain" description="TRNA-binding" evidence="17">
    <location>
        <begin position="40"/>
        <end position="168"/>
    </location>
</feature>
<evidence type="ECO:0000256" key="5">
    <source>
        <dbReference type="ARBA" id="ARBA00022555"/>
    </source>
</evidence>
<protein>
    <recommendedName>
        <fullName evidence="15">Phenylalanine--tRNA ligase beta subunit</fullName>
        <ecNumber evidence="15">6.1.1.20</ecNumber>
    </recommendedName>
    <alternativeName>
        <fullName evidence="15">Phenylalanyl-tRNA synthetase beta subunit</fullName>
        <shortName evidence="15">PheRS</shortName>
    </alternativeName>
</protein>
<comment type="similarity">
    <text evidence="2 15">Belongs to the phenylalanyl-tRNA synthetase beta subunit family. Type 1 subfamily.</text>
</comment>
<dbReference type="InterPro" id="IPR002547">
    <property type="entry name" value="tRNA-bd_dom"/>
</dbReference>
<dbReference type="EC" id="6.1.1.20" evidence="15"/>
<dbReference type="InterPro" id="IPR045060">
    <property type="entry name" value="Phe-tRNA-ligase_IIc_bsu"/>
</dbReference>
<dbReference type="SUPFAM" id="SSF54991">
    <property type="entry name" value="Anticodon-binding domain of PheRS"/>
    <property type="match status" value="1"/>
</dbReference>
<dbReference type="RefSeq" id="WP_310173487.1">
    <property type="nucleotide sequence ID" value="NZ_BAABHE010000001.1"/>
</dbReference>
<keyword evidence="4 15" id="KW-0963">Cytoplasm</keyword>
<dbReference type="InterPro" id="IPR005121">
    <property type="entry name" value="Fdx_antiC-bd"/>
</dbReference>
<dbReference type="InterPro" id="IPR005147">
    <property type="entry name" value="tRNA_synthase_B5-dom"/>
</dbReference>
<dbReference type="InterPro" id="IPR004532">
    <property type="entry name" value="Phe-tRNA-ligase_IIc_bsu_bact"/>
</dbReference>
<dbReference type="CDD" id="cd00769">
    <property type="entry name" value="PheRS_beta_core"/>
    <property type="match status" value="1"/>
</dbReference>
<evidence type="ECO:0000256" key="7">
    <source>
        <dbReference type="ARBA" id="ARBA00022723"/>
    </source>
</evidence>
<evidence type="ECO:0000256" key="1">
    <source>
        <dbReference type="ARBA" id="ARBA00004496"/>
    </source>
</evidence>
<dbReference type="SUPFAM" id="SSF46955">
    <property type="entry name" value="Putative DNA-binding domain"/>
    <property type="match status" value="1"/>
</dbReference>
<dbReference type="Pfam" id="PF03484">
    <property type="entry name" value="B5"/>
    <property type="match status" value="1"/>
</dbReference>
<dbReference type="Gene3D" id="3.30.56.10">
    <property type="match status" value="2"/>
</dbReference>
<dbReference type="Gene3D" id="3.50.40.10">
    <property type="entry name" value="Phenylalanyl-trna Synthetase, Chain B, domain 3"/>
    <property type="match status" value="1"/>
</dbReference>
<evidence type="ECO:0000256" key="8">
    <source>
        <dbReference type="ARBA" id="ARBA00022741"/>
    </source>
</evidence>
<dbReference type="SMART" id="SM00873">
    <property type="entry name" value="B3_4"/>
    <property type="match status" value="1"/>
</dbReference>
<dbReference type="PANTHER" id="PTHR10947:SF0">
    <property type="entry name" value="PHENYLALANINE--TRNA LIGASE BETA SUBUNIT"/>
    <property type="match status" value="1"/>
</dbReference>
<keyword evidence="10 15" id="KW-0460">Magnesium</keyword>
<feature type="binding site" evidence="15">
    <location>
        <position position="494"/>
    </location>
    <ligand>
        <name>Mg(2+)</name>
        <dbReference type="ChEBI" id="CHEBI:18420"/>
        <note>shared with alpha subunit</note>
    </ligand>
</feature>
<reference evidence="20 21" key="1">
    <citation type="submission" date="2023-07" db="EMBL/GenBank/DDBJ databases">
        <title>Sequencing the genomes of 1000 actinobacteria strains.</title>
        <authorList>
            <person name="Klenk H.-P."/>
        </authorList>
    </citation>
    <scope>NUCLEOTIDE SEQUENCE [LARGE SCALE GENOMIC DNA]</scope>
    <source>
        <strain evidence="20 21">DSM 22966</strain>
    </source>
</reference>
<dbReference type="SUPFAM" id="SSF56037">
    <property type="entry name" value="PheT/TilS domain"/>
    <property type="match status" value="1"/>
</dbReference>
<feature type="binding site" evidence="15">
    <location>
        <position position="491"/>
    </location>
    <ligand>
        <name>Mg(2+)</name>
        <dbReference type="ChEBI" id="CHEBI:18420"/>
        <note>shared with alpha subunit</note>
    </ligand>
</feature>
<dbReference type="InterPro" id="IPR033714">
    <property type="entry name" value="tRNA_bind_bactPheRS"/>
</dbReference>
<keyword evidence="8 15" id="KW-0547">Nucleotide-binding</keyword>
<comment type="caution">
    <text evidence="20">The sequence shown here is derived from an EMBL/GenBank/DDBJ whole genome shotgun (WGS) entry which is preliminary data.</text>
</comment>
<dbReference type="NCBIfam" id="TIGR00472">
    <property type="entry name" value="pheT_bact"/>
    <property type="match status" value="1"/>
</dbReference>
<comment type="subunit">
    <text evidence="3 15">Tetramer of two alpha and two beta subunits.</text>
</comment>
<proteinExistence type="inferred from homology"/>
<keyword evidence="9 15" id="KW-0067">ATP-binding</keyword>
<dbReference type="InterPro" id="IPR009061">
    <property type="entry name" value="DNA-bd_dom_put_sf"/>
</dbReference>
<dbReference type="CDD" id="cd02796">
    <property type="entry name" value="tRNA_bind_bactPheRS"/>
    <property type="match status" value="1"/>
</dbReference>
<sequence length="852" mass="91519">MRIPLSWLREYTQLPADATAEDLMADLVKVGLEEEDVHTFELTGPIVVGKVLEKTPEEHSNGKTINWCRVQVVPDGQTQTLEGRGIDPSGVQGVVCGAHNFEVGDKVVVTLPGAELPGGFNISVRKTYGHTSAGMIASEAELGLGAGHDGIIVLSEWGLDPEIGTDVLDLLHLDDEAAEINVTPDRGYVLSMRGVAREYSHATGTDFTDPAAGIEVPTPNDQGWPVRIEDEAPIHDTPGASRFVARRVNGIDASAATPTWMSARLRLAGIRPLSLPVDISNYVMLELGQPLHFYDADKLSGDIVVRRAHKGETLETLDGKTRKLHVEDLLITDDSGPIGMAGVMGGLATEVTDTTTSILIESANFDAVSVSRTQRRHRLPSEASKRNTRGVDWHIADEAAQRAAELLVELAGGTIDEGVTDVGEQAPTTTVRLRADYPSAVVGYDYTEEQIRQVLTDLGAYVSQQRDSTDGTPIFVVTPPSWRTDLQIPEDLVEEVARIVGYSHIPATLPVPPPGRGFTVHQRMRRQVANALAGAGLVETLSYPFVSEAQNRAFGSADEASAADQAMIKLANPISSEFGWLRTTILPGLLDTLRRNVARGFRDIALYESGRVFLPGAQTGSKTIPPLGQRPDDDVLAQIEAGIPDQPHRLAAVFTGHDSAPGPGHTPREYDWQDPIGIALDIADVVGVDLRIRQGTHHGFHPGRVAELVVEGQLVGYAGEVLPKLLEEWELPARTSALELDLDAIIAAAPDVVEAQPVASYPATFQDVALVVDDHVVAAEVQQTLRAAAGELLEDIGLFDVYAGAGIEEGKKSLAFNLRFRAADRTLTADEASEARLAAIAAAETEHGAVLR</sequence>
<keyword evidence="12 15" id="KW-0648">Protein biosynthesis</keyword>
<keyword evidence="7 15" id="KW-0479">Metal-binding</keyword>
<dbReference type="PROSITE" id="PS50886">
    <property type="entry name" value="TRBD"/>
    <property type="match status" value="1"/>
</dbReference>
<evidence type="ECO:0000259" key="19">
    <source>
        <dbReference type="PROSITE" id="PS51483"/>
    </source>
</evidence>
<dbReference type="Gene3D" id="3.30.930.10">
    <property type="entry name" value="Bira Bifunctional Protein, Domain 2"/>
    <property type="match status" value="1"/>
</dbReference>
<evidence type="ECO:0000256" key="6">
    <source>
        <dbReference type="ARBA" id="ARBA00022598"/>
    </source>
</evidence>
<dbReference type="PANTHER" id="PTHR10947">
    <property type="entry name" value="PHENYLALANYL-TRNA SYNTHETASE BETA CHAIN AND LEUCINE-RICH REPEAT-CONTAINING PROTEIN 47"/>
    <property type="match status" value="1"/>
</dbReference>
<keyword evidence="5 16" id="KW-0820">tRNA-binding</keyword>
<evidence type="ECO:0000313" key="21">
    <source>
        <dbReference type="Proteomes" id="UP001183794"/>
    </source>
</evidence>
<evidence type="ECO:0000256" key="10">
    <source>
        <dbReference type="ARBA" id="ARBA00022842"/>
    </source>
</evidence>
<evidence type="ECO:0000313" key="20">
    <source>
        <dbReference type="EMBL" id="MDR7347380.1"/>
    </source>
</evidence>
<evidence type="ECO:0000256" key="2">
    <source>
        <dbReference type="ARBA" id="ARBA00008653"/>
    </source>
</evidence>
<keyword evidence="21" id="KW-1185">Reference proteome</keyword>
<organism evidence="20 21">
    <name type="scientific">Enteractinococcus fodinae</name>
    <dbReference type="NCBI Taxonomy" id="684663"/>
    <lineage>
        <taxon>Bacteria</taxon>
        <taxon>Bacillati</taxon>
        <taxon>Actinomycetota</taxon>
        <taxon>Actinomycetes</taxon>
        <taxon>Micrococcales</taxon>
        <taxon>Micrococcaceae</taxon>
    </lineage>
</organism>
<feature type="binding site" evidence="15">
    <location>
        <position position="485"/>
    </location>
    <ligand>
        <name>Mg(2+)</name>
        <dbReference type="ChEBI" id="CHEBI:18420"/>
        <note>shared with alpha subunit</note>
    </ligand>
</feature>
<dbReference type="HAMAP" id="MF_00283">
    <property type="entry name" value="Phe_tRNA_synth_beta1"/>
    <property type="match status" value="1"/>
</dbReference>
<comment type="catalytic activity">
    <reaction evidence="14 15">
        <text>tRNA(Phe) + L-phenylalanine + ATP = L-phenylalanyl-tRNA(Phe) + AMP + diphosphate + H(+)</text>
        <dbReference type="Rhea" id="RHEA:19413"/>
        <dbReference type="Rhea" id="RHEA-COMP:9668"/>
        <dbReference type="Rhea" id="RHEA-COMP:9699"/>
        <dbReference type="ChEBI" id="CHEBI:15378"/>
        <dbReference type="ChEBI" id="CHEBI:30616"/>
        <dbReference type="ChEBI" id="CHEBI:33019"/>
        <dbReference type="ChEBI" id="CHEBI:58095"/>
        <dbReference type="ChEBI" id="CHEBI:78442"/>
        <dbReference type="ChEBI" id="CHEBI:78531"/>
        <dbReference type="ChEBI" id="CHEBI:456215"/>
        <dbReference type="EC" id="6.1.1.20"/>
    </reaction>
</comment>
<dbReference type="EMBL" id="JAVDYJ010000001">
    <property type="protein sequence ID" value="MDR7347380.1"/>
    <property type="molecule type" value="Genomic_DNA"/>
</dbReference>
<dbReference type="SMART" id="SM00874">
    <property type="entry name" value="B5"/>
    <property type="match status" value="1"/>
</dbReference>
<dbReference type="Pfam" id="PF17759">
    <property type="entry name" value="tRNA_synthFbeta"/>
    <property type="match status" value="1"/>
</dbReference>
<keyword evidence="6 15" id="KW-0436">Ligase</keyword>
<evidence type="ECO:0000256" key="14">
    <source>
        <dbReference type="ARBA" id="ARBA00049255"/>
    </source>
</evidence>
<comment type="subcellular location">
    <subcellularLocation>
        <location evidence="1 15">Cytoplasm</location>
    </subcellularLocation>
</comment>
<evidence type="ECO:0000256" key="3">
    <source>
        <dbReference type="ARBA" id="ARBA00011209"/>
    </source>
</evidence>
<comment type="cofactor">
    <cofactor evidence="15">
        <name>Mg(2+)</name>
        <dbReference type="ChEBI" id="CHEBI:18420"/>
    </cofactor>
    <text evidence="15">Binds 2 magnesium ions per tetramer.</text>
</comment>
<evidence type="ECO:0000256" key="16">
    <source>
        <dbReference type="PROSITE-ProRule" id="PRU00209"/>
    </source>
</evidence>
<dbReference type="Gene3D" id="3.30.70.380">
    <property type="entry name" value="Ferrodoxin-fold anticodon-binding domain"/>
    <property type="match status" value="1"/>
</dbReference>
<dbReference type="InterPro" id="IPR041616">
    <property type="entry name" value="PheRS_beta_core"/>
</dbReference>
<dbReference type="InterPro" id="IPR020825">
    <property type="entry name" value="Phe-tRNA_synthase-like_B3/B4"/>
</dbReference>
<name>A0ABU2B196_9MICC</name>
<dbReference type="Pfam" id="PF03483">
    <property type="entry name" value="B3_4"/>
    <property type="match status" value="1"/>
</dbReference>
<dbReference type="Proteomes" id="UP001183794">
    <property type="component" value="Unassembled WGS sequence"/>
</dbReference>
<evidence type="ECO:0000256" key="15">
    <source>
        <dbReference type="HAMAP-Rule" id="MF_00283"/>
    </source>
</evidence>
<accession>A0ABU2B196</accession>
<feature type="domain" description="B5" evidence="19">
    <location>
        <begin position="426"/>
        <end position="507"/>
    </location>
</feature>
<feature type="binding site" evidence="15">
    <location>
        <position position="495"/>
    </location>
    <ligand>
        <name>Mg(2+)</name>
        <dbReference type="ChEBI" id="CHEBI:18420"/>
        <note>shared with alpha subunit</note>
    </ligand>
</feature>
<dbReference type="SUPFAM" id="SSF50249">
    <property type="entry name" value="Nucleic acid-binding proteins"/>
    <property type="match status" value="1"/>
</dbReference>
<dbReference type="InterPro" id="IPR045864">
    <property type="entry name" value="aa-tRNA-synth_II/BPL/LPL"/>
</dbReference>